<evidence type="ECO:0000313" key="10">
    <source>
        <dbReference type="EMBL" id="MCU4727738.1"/>
    </source>
</evidence>
<feature type="domain" description="PAC" evidence="8">
    <location>
        <begin position="62"/>
        <end position="112"/>
    </location>
</feature>
<dbReference type="InterPro" id="IPR003661">
    <property type="entry name" value="HisK_dim/P_dom"/>
</dbReference>
<gene>
    <name evidence="10" type="ORF">OB914_12255</name>
    <name evidence="9" type="ORF">OB916_11835</name>
</gene>
<dbReference type="PANTHER" id="PTHR43711:SF1">
    <property type="entry name" value="HISTIDINE KINASE 1"/>
    <property type="match status" value="1"/>
</dbReference>
<evidence type="ECO:0000313" key="9">
    <source>
        <dbReference type="EMBL" id="MCU4718751.1"/>
    </source>
</evidence>
<organism evidence="10 12">
    <name type="scientific">Halapricum hydrolyticum</name>
    <dbReference type="NCBI Taxonomy" id="2979991"/>
    <lineage>
        <taxon>Archaea</taxon>
        <taxon>Methanobacteriati</taxon>
        <taxon>Methanobacteriota</taxon>
        <taxon>Stenosarchaea group</taxon>
        <taxon>Halobacteria</taxon>
        <taxon>Halobacteriales</taxon>
        <taxon>Haloarculaceae</taxon>
        <taxon>Halapricum</taxon>
    </lineage>
</organism>
<evidence type="ECO:0000256" key="1">
    <source>
        <dbReference type="ARBA" id="ARBA00000085"/>
    </source>
</evidence>
<dbReference type="PROSITE" id="PS50113">
    <property type="entry name" value="PAC"/>
    <property type="match status" value="1"/>
</dbReference>
<evidence type="ECO:0000256" key="3">
    <source>
        <dbReference type="ARBA" id="ARBA00022553"/>
    </source>
</evidence>
<dbReference type="EC" id="2.7.13.3" evidence="2"/>
<dbReference type="SUPFAM" id="SSF47384">
    <property type="entry name" value="Homodimeric domain of signal transducing histidine kinase"/>
    <property type="match status" value="1"/>
</dbReference>
<keyword evidence="5 10" id="KW-0418">Kinase</keyword>
<comment type="catalytic activity">
    <reaction evidence="1">
        <text>ATP + protein L-histidine = ADP + protein N-phospho-L-histidine.</text>
        <dbReference type="EC" id="2.7.13.3"/>
    </reaction>
</comment>
<keyword evidence="4" id="KW-0808">Transferase</keyword>
<comment type="caution">
    <text evidence="10">The sequence shown here is derived from an EMBL/GenBank/DDBJ whole genome shotgun (WGS) entry which is preliminary data.</text>
</comment>
<dbReference type="InterPro" id="IPR013655">
    <property type="entry name" value="PAS_fold_3"/>
</dbReference>
<dbReference type="GO" id="GO:0000155">
    <property type="term" value="F:phosphorelay sensor kinase activity"/>
    <property type="evidence" value="ECO:0007669"/>
    <property type="project" value="InterPro"/>
</dbReference>
<feature type="domain" description="Histidine kinase" evidence="7">
    <location>
        <begin position="123"/>
        <end position="326"/>
    </location>
</feature>
<evidence type="ECO:0000256" key="4">
    <source>
        <dbReference type="ARBA" id="ARBA00022679"/>
    </source>
</evidence>
<evidence type="ECO:0000313" key="11">
    <source>
        <dbReference type="Proteomes" id="UP001208186"/>
    </source>
</evidence>
<dbReference type="InterPro" id="IPR005467">
    <property type="entry name" value="His_kinase_dom"/>
</dbReference>
<dbReference type="Gene3D" id="3.30.565.10">
    <property type="entry name" value="Histidine kinase-like ATPase, C-terminal domain"/>
    <property type="match status" value="1"/>
</dbReference>
<evidence type="ECO:0000259" key="7">
    <source>
        <dbReference type="PROSITE" id="PS50109"/>
    </source>
</evidence>
<dbReference type="Gene3D" id="3.30.450.20">
    <property type="entry name" value="PAS domain"/>
    <property type="match status" value="1"/>
</dbReference>
<dbReference type="Gene3D" id="1.10.287.130">
    <property type="match status" value="1"/>
</dbReference>
<dbReference type="InterPro" id="IPR000014">
    <property type="entry name" value="PAS"/>
</dbReference>
<keyword evidence="6" id="KW-0902">Two-component regulatory system</keyword>
<dbReference type="NCBIfam" id="TIGR00229">
    <property type="entry name" value="sensory_box"/>
    <property type="match status" value="1"/>
</dbReference>
<name>A0AAE3IBV4_9EURY</name>
<evidence type="ECO:0000256" key="5">
    <source>
        <dbReference type="ARBA" id="ARBA00022777"/>
    </source>
</evidence>
<protein>
    <recommendedName>
        <fullName evidence="2">histidine kinase</fullName>
        <ecNumber evidence="2">2.7.13.3</ecNumber>
    </recommendedName>
</protein>
<dbReference type="EMBL" id="JAOPKD010000013">
    <property type="protein sequence ID" value="MCU4727738.1"/>
    <property type="molecule type" value="Genomic_DNA"/>
</dbReference>
<dbReference type="RefSeq" id="WP_315909503.1">
    <property type="nucleotide sequence ID" value="NZ_JAOPKC010000014.1"/>
</dbReference>
<dbReference type="InterPro" id="IPR036890">
    <property type="entry name" value="HATPase_C_sf"/>
</dbReference>
<dbReference type="CDD" id="cd00130">
    <property type="entry name" value="PAS"/>
    <property type="match status" value="1"/>
</dbReference>
<dbReference type="Proteomes" id="UP001208186">
    <property type="component" value="Unassembled WGS sequence"/>
</dbReference>
<dbReference type="InterPro" id="IPR000700">
    <property type="entry name" value="PAS-assoc_C"/>
</dbReference>
<dbReference type="SUPFAM" id="SSF55874">
    <property type="entry name" value="ATPase domain of HSP90 chaperone/DNA topoisomerase II/histidine kinase"/>
    <property type="match status" value="1"/>
</dbReference>
<dbReference type="Pfam" id="PF08447">
    <property type="entry name" value="PAS_3"/>
    <property type="match status" value="1"/>
</dbReference>
<dbReference type="PROSITE" id="PS50109">
    <property type="entry name" value="HIS_KIN"/>
    <property type="match status" value="1"/>
</dbReference>
<dbReference type="Pfam" id="PF00512">
    <property type="entry name" value="HisKA"/>
    <property type="match status" value="1"/>
</dbReference>
<dbReference type="InterPro" id="IPR035965">
    <property type="entry name" value="PAS-like_dom_sf"/>
</dbReference>
<dbReference type="CDD" id="cd00082">
    <property type="entry name" value="HisKA"/>
    <property type="match status" value="1"/>
</dbReference>
<keyword evidence="11" id="KW-1185">Reference proteome</keyword>
<dbReference type="CDD" id="cd00075">
    <property type="entry name" value="HATPase"/>
    <property type="match status" value="1"/>
</dbReference>
<dbReference type="PANTHER" id="PTHR43711">
    <property type="entry name" value="TWO-COMPONENT HISTIDINE KINASE"/>
    <property type="match status" value="1"/>
</dbReference>
<proteinExistence type="predicted"/>
<evidence type="ECO:0000256" key="2">
    <source>
        <dbReference type="ARBA" id="ARBA00012438"/>
    </source>
</evidence>
<dbReference type="EMBL" id="JAOPKC010000014">
    <property type="protein sequence ID" value="MCU4718751.1"/>
    <property type="molecule type" value="Genomic_DNA"/>
</dbReference>
<keyword evidence="3" id="KW-0597">Phosphoprotein</keyword>
<dbReference type="Pfam" id="PF02518">
    <property type="entry name" value="HATPase_c"/>
    <property type="match status" value="1"/>
</dbReference>
<sequence length="327" mass="36071">MVWAVDIETKEIVSLIGSMPAIENLQDVENLVTFFDRGIHPDDLPEVDPLYRQVFERESEQLSVDFRTHPDQGEIRWIHVDARVMHIEDGDLLVGVGTDITARKRYERELKEQRNRLEEFSSVLSHDLRNPLQIATGHVKLAQVEDKDDHLGAIEQALERMETLISELLTAVEEGGPMIRGGSMVETDREHLDVEAVATAAWDAVETQDATLSVETETTISADRSNLEQLFENLFRNAVEHGGTGVAVTVGDLDEQHGFYVADDGPGIPDGERDAIFEMGYSTGGNGAGLGLRIVSQIAETYGWTVTVTGSERGGARFEIAVETDAG</sequence>
<dbReference type="SUPFAM" id="SSF55785">
    <property type="entry name" value="PYP-like sensor domain (PAS domain)"/>
    <property type="match status" value="1"/>
</dbReference>
<reference evidence="10" key="1">
    <citation type="submission" date="2023-02" db="EMBL/GenBank/DDBJ databases">
        <title>Enrichment on poylsaccharides allowed isolation of novel metabolic and taxonomic groups of Haloarchaea.</title>
        <authorList>
            <person name="Sorokin D.Y."/>
            <person name="Elcheninov A.G."/>
            <person name="Khizhniak T.V."/>
            <person name="Kolganova T.V."/>
            <person name="Kublanov I.V."/>
        </authorList>
    </citation>
    <scope>NUCLEOTIDE SEQUENCE</scope>
    <source>
        <strain evidence="9 11">HArc-curdl5-1</strain>
        <strain evidence="10">HArc-curdl7</strain>
    </source>
</reference>
<accession>A0AAE3IBV4</accession>
<dbReference type="InterPro" id="IPR004358">
    <property type="entry name" value="Sig_transdc_His_kin-like_C"/>
</dbReference>
<evidence type="ECO:0000256" key="6">
    <source>
        <dbReference type="ARBA" id="ARBA00023012"/>
    </source>
</evidence>
<dbReference type="PRINTS" id="PR00344">
    <property type="entry name" value="BCTRLSENSOR"/>
</dbReference>
<evidence type="ECO:0000313" key="12">
    <source>
        <dbReference type="Proteomes" id="UP001209746"/>
    </source>
</evidence>
<evidence type="ECO:0000259" key="8">
    <source>
        <dbReference type="PROSITE" id="PS50113"/>
    </source>
</evidence>
<dbReference type="SMART" id="SM00388">
    <property type="entry name" value="HisKA"/>
    <property type="match status" value="1"/>
</dbReference>
<dbReference type="InterPro" id="IPR003594">
    <property type="entry name" value="HATPase_dom"/>
</dbReference>
<dbReference type="SMART" id="SM00387">
    <property type="entry name" value="HATPase_c"/>
    <property type="match status" value="1"/>
</dbReference>
<dbReference type="Proteomes" id="UP001209746">
    <property type="component" value="Unassembled WGS sequence"/>
</dbReference>
<dbReference type="InterPro" id="IPR050736">
    <property type="entry name" value="Sensor_HK_Regulatory"/>
</dbReference>
<dbReference type="InterPro" id="IPR036097">
    <property type="entry name" value="HisK_dim/P_sf"/>
</dbReference>
<dbReference type="AlphaFoldDB" id="A0AAE3IBV4"/>